<dbReference type="InterPro" id="IPR012000">
    <property type="entry name" value="Thiamin_PyroP_enz_cen_dom"/>
</dbReference>
<dbReference type="PANTHER" id="PTHR18968:SF166">
    <property type="entry name" value="2-HYDROXYACYL-COA LYASE 2"/>
    <property type="match status" value="1"/>
</dbReference>
<dbReference type="Gene3D" id="3.40.50.1220">
    <property type="entry name" value="TPP-binding domain"/>
    <property type="match status" value="1"/>
</dbReference>
<dbReference type="AlphaFoldDB" id="A0A3P6TH71"/>
<dbReference type="InterPro" id="IPR045229">
    <property type="entry name" value="TPP_enz"/>
</dbReference>
<dbReference type="GO" id="GO:0009097">
    <property type="term" value="P:isoleucine biosynthetic process"/>
    <property type="evidence" value="ECO:0007669"/>
    <property type="project" value="TreeGrafter"/>
</dbReference>
<feature type="domain" description="Thiamine pyrophosphate enzyme central" evidence="5">
    <location>
        <begin position="42"/>
        <end position="121"/>
    </location>
</feature>
<keyword evidence="4" id="KW-0812">Transmembrane</keyword>
<keyword evidence="3" id="KW-0786">Thiamine pyrophosphate</keyword>
<dbReference type="GO" id="GO:0000287">
    <property type="term" value="F:magnesium ion binding"/>
    <property type="evidence" value="ECO:0007669"/>
    <property type="project" value="InterPro"/>
</dbReference>
<feature type="transmembrane region" description="Helical" evidence="4">
    <location>
        <begin position="113"/>
        <end position="130"/>
    </location>
</feature>
<keyword evidence="4" id="KW-1133">Transmembrane helix</keyword>
<reference evidence="6 7" key="1">
    <citation type="submission" date="2018-11" db="EMBL/GenBank/DDBJ databases">
        <authorList>
            <consortium name="Pathogen Informatics"/>
        </authorList>
    </citation>
    <scope>NUCLEOTIDE SEQUENCE [LARGE SCALE GENOMIC DNA]</scope>
</reference>
<dbReference type="OrthoDB" id="16262at2759"/>
<dbReference type="GO" id="GO:0050660">
    <property type="term" value="F:flavin adenine dinucleotide binding"/>
    <property type="evidence" value="ECO:0007669"/>
    <property type="project" value="TreeGrafter"/>
</dbReference>
<dbReference type="GO" id="GO:0003984">
    <property type="term" value="F:acetolactate synthase activity"/>
    <property type="evidence" value="ECO:0007669"/>
    <property type="project" value="TreeGrafter"/>
</dbReference>
<dbReference type="SUPFAM" id="SSF52467">
    <property type="entry name" value="DHS-like NAD/FAD-binding domain"/>
    <property type="match status" value="1"/>
</dbReference>
<comment type="similarity">
    <text evidence="2">Belongs to the TPP enzyme family.</text>
</comment>
<dbReference type="PANTHER" id="PTHR18968">
    <property type="entry name" value="THIAMINE PYROPHOSPHATE ENZYMES"/>
    <property type="match status" value="1"/>
</dbReference>
<dbReference type="EMBL" id="UYRR01040982">
    <property type="protein sequence ID" value="VDK80285.1"/>
    <property type="molecule type" value="Genomic_DNA"/>
</dbReference>
<dbReference type="InterPro" id="IPR029035">
    <property type="entry name" value="DHS-like_NAD/FAD-binding_dom"/>
</dbReference>
<dbReference type="GO" id="GO:0030976">
    <property type="term" value="F:thiamine pyrophosphate binding"/>
    <property type="evidence" value="ECO:0007669"/>
    <property type="project" value="InterPro"/>
</dbReference>
<protein>
    <recommendedName>
        <fullName evidence="5">Thiamine pyrophosphate enzyme central domain-containing protein</fullName>
    </recommendedName>
</protein>
<dbReference type="Proteomes" id="UP000267096">
    <property type="component" value="Unassembled WGS sequence"/>
</dbReference>
<dbReference type="GO" id="GO:0009099">
    <property type="term" value="P:L-valine biosynthetic process"/>
    <property type="evidence" value="ECO:0007669"/>
    <property type="project" value="TreeGrafter"/>
</dbReference>
<keyword evidence="7" id="KW-1185">Reference proteome</keyword>
<dbReference type="Pfam" id="PF00205">
    <property type="entry name" value="TPP_enzyme_M"/>
    <property type="match status" value="1"/>
</dbReference>
<gene>
    <name evidence="6" type="ORF">ASIM_LOCUS20852</name>
</gene>
<organism evidence="6 7">
    <name type="scientific">Anisakis simplex</name>
    <name type="common">Herring worm</name>
    <dbReference type="NCBI Taxonomy" id="6269"/>
    <lineage>
        <taxon>Eukaryota</taxon>
        <taxon>Metazoa</taxon>
        <taxon>Ecdysozoa</taxon>
        <taxon>Nematoda</taxon>
        <taxon>Chromadorea</taxon>
        <taxon>Rhabditida</taxon>
        <taxon>Spirurina</taxon>
        <taxon>Ascaridomorpha</taxon>
        <taxon>Ascaridoidea</taxon>
        <taxon>Anisakidae</taxon>
        <taxon>Anisakis</taxon>
        <taxon>Anisakis simplex complex</taxon>
    </lineage>
</organism>
<evidence type="ECO:0000313" key="6">
    <source>
        <dbReference type="EMBL" id="VDK80285.1"/>
    </source>
</evidence>
<evidence type="ECO:0000259" key="5">
    <source>
        <dbReference type="Pfam" id="PF00205"/>
    </source>
</evidence>
<sequence length="150" mass="16763">MKRMVDTYLRVHICRQFGHAFTREYDLTPLPVPVAMPTGNDVTKCVEMIRNSKRPLLLIGSQALLSPIKVDQLKETVQALSIPVYLGGMARGLLGNKSDIQMRFSRRDALKEADLVILAGIAIVILIYRWCRGVFVGFTVCSAGTRRDAK</sequence>
<name>A0A3P6TH71_ANISI</name>
<evidence type="ECO:0000256" key="1">
    <source>
        <dbReference type="ARBA" id="ARBA00001964"/>
    </source>
</evidence>
<proteinExistence type="inferred from homology"/>
<evidence type="ECO:0000256" key="2">
    <source>
        <dbReference type="ARBA" id="ARBA00007812"/>
    </source>
</evidence>
<dbReference type="GO" id="GO:0005948">
    <property type="term" value="C:acetolactate synthase complex"/>
    <property type="evidence" value="ECO:0007669"/>
    <property type="project" value="TreeGrafter"/>
</dbReference>
<comment type="cofactor">
    <cofactor evidence="1">
        <name>thiamine diphosphate</name>
        <dbReference type="ChEBI" id="CHEBI:58937"/>
    </cofactor>
</comment>
<keyword evidence="4" id="KW-0472">Membrane</keyword>
<evidence type="ECO:0000256" key="4">
    <source>
        <dbReference type="SAM" id="Phobius"/>
    </source>
</evidence>
<evidence type="ECO:0000256" key="3">
    <source>
        <dbReference type="ARBA" id="ARBA00023052"/>
    </source>
</evidence>
<accession>A0A3P6TH71</accession>
<evidence type="ECO:0000313" key="7">
    <source>
        <dbReference type="Proteomes" id="UP000267096"/>
    </source>
</evidence>